<comment type="caution">
    <text evidence="12">The sequence shown here is derived from an EMBL/GenBank/DDBJ whole genome shotgun (WGS) entry which is preliminary data.</text>
</comment>
<evidence type="ECO:0000256" key="6">
    <source>
        <dbReference type="ARBA" id="ARBA00022989"/>
    </source>
</evidence>
<evidence type="ECO:0000256" key="10">
    <source>
        <dbReference type="ARBA" id="ARBA00031223"/>
    </source>
</evidence>
<feature type="transmembrane region" description="Helical" evidence="11">
    <location>
        <begin position="133"/>
        <end position="156"/>
    </location>
</feature>
<reference evidence="12" key="1">
    <citation type="submission" date="2019-10" db="EMBL/GenBank/DDBJ databases">
        <title>The sequence and de novo assembly of the wild yak genome.</title>
        <authorList>
            <person name="Liu Y."/>
        </authorList>
    </citation>
    <scope>NUCLEOTIDE SEQUENCE [LARGE SCALE GENOMIC DNA]</scope>
    <source>
        <strain evidence="12">WY2019</strain>
    </source>
</reference>
<dbReference type="GO" id="GO:0044291">
    <property type="term" value="C:cell-cell contact zone"/>
    <property type="evidence" value="ECO:0007669"/>
    <property type="project" value="TreeGrafter"/>
</dbReference>
<gene>
    <name evidence="12" type="ORF">E5288_WYG004411</name>
</gene>
<evidence type="ECO:0000256" key="3">
    <source>
        <dbReference type="ARBA" id="ARBA00018103"/>
    </source>
</evidence>
<evidence type="ECO:0000256" key="5">
    <source>
        <dbReference type="ARBA" id="ARBA00022692"/>
    </source>
</evidence>
<dbReference type="GO" id="GO:0005886">
    <property type="term" value="C:plasma membrane"/>
    <property type="evidence" value="ECO:0007669"/>
    <property type="project" value="UniProtKB-SubCell"/>
</dbReference>
<dbReference type="PANTHER" id="PTHR21102:SF0">
    <property type="entry name" value="OPALIN"/>
    <property type="match status" value="1"/>
</dbReference>
<proteinExistence type="predicted"/>
<evidence type="ECO:0000256" key="4">
    <source>
        <dbReference type="ARBA" id="ARBA00022475"/>
    </source>
</evidence>
<evidence type="ECO:0000256" key="1">
    <source>
        <dbReference type="ARBA" id="ARBA00002762"/>
    </source>
</evidence>
<keyword evidence="5 11" id="KW-0812">Transmembrane</keyword>
<dbReference type="EMBL" id="VBQZ03000085">
    <property type="protein sequence ID" value="MXQ92732.1"/>
    <property type="molecule type" value="Genomic_DNA"/>
</dbReference>
<name>A0A6B0RT09_9CETA</name>
<accession>A0A6B0RT09</accession>
<keyword evidence="6 11" id="KW-1133">Transmembrane helix</keyword>
<keyword evidence="7 11" id="KW-0472">Membrane</keyword>
<evidence type="ECO:0000256" key="9">
    <source>
        <dbReference type="ARBA" id="ARBA00031187"/>
    </source>
</evidence>
<dbReference type="InterPro" id="IPR026609">
    <property type="entry name" value="Opalin"/>
</dbReference>
<evidence type="ECO:0000313" key="12">
    <source>
        <dbReference type="EMBL" id="MXQ92732.1"/>
    </source>
</evidence>
<dbReference type="AlphaFoldDB" id="A0A6B0RT09"/>
<evidence type="ECO:0000256" key="7">
    <source>
        <dbReference type="ARBA" id="ARBA00023136"/>
    </source>
</evidence>
<evidence type="ECO:0000313" key="13">
    <source>
        <dbReference type="Proteomes" id="UP000322234"/>
    </source>
</evidence>
<comment type="subcellular location">
    <subcellularLocation>
        <location evidence="2">Cell membrane</location>
        <topology evidence="2">Single-pass type I membrane protein</topology>
    </subcellularLocation>
</comment>
<sequence>MGQPLGYSPDHKRLGQSSGGAISSLGTLTLPVGCSYKCKTQANNTSKKSRLPRAAFGEGSWEAVGNVGQNLRHPNVDKQHVQWPPCCCSSLLLSPKESFVLGLLTSSFSLNFTLPANTVSTAAPAYQDCGPSLGLAASIPSLVATALLVALLFTLIHRRRSSSESTEESERPCEITEIYDSPQIAEIWKT</sequence>
<dbReference type="Proteomes" id="UP000322234">
    <property type="component" value="Unassembled WGS sequence"/>
</dbReference>
<evidence type="ECO:0000256" key="2">
    <source>
        <dbReference type="ARBA" id="ARBA00004251"/>
    </source>
</evidence>
<keyword evidence="4" id="KW-1003">Cell membrane</keyword>
<keyword evidence="13" id="KW-1185">Reference proteome</keyword>
<evidence type="ECO:0000256" key="8">
    <source>
        <dbReference type="ARBA" id="ARBA00023180"/>
    </source>
</evidence>
<evidence type="ECO:0000256" key="11">
    <source>
        <dbReference type="SAM" id="Phobius"/>
    </source>
</evidence>
<organism evidence="12 13">
    <name type="scientific">Bos mutus</name>
    <name type="common">wild yak</name>
    <dbReference type="NCBI Taxonomy" id="72004"/>
    <lineage>
        <taxon>Eukaryota</taxon>
        <taxon>Metazoa</taxon>
        <taxon>Chordata</taxon>
        <taxon>Craniata</taxon>
        <taxon>Vertebrata</taxon>
        <taxon>Euteleostomi</taxon>
        <taxon>Mammalia</taxon>
        <taxon>Eutheria</taxon>
        <taxon>Laurasiatheria</taxon>
        <taxon>Artiodactyla</taxon>
        <taxon>Ruminantia</taxon>
        <taxon>Pecora</taxon>
        <taxon>Bovidae</taxon>
        <taxon>Bovinae</taxon>
        <taxon>Bos</taxon>
    </lineage>
</organism>
<comment type="function">
    <text evidence="1">Central nervous system-specific myelin protein that increase myelin genes expression during oligodendrocyte differentiation. Promotes oligodendrocyte terminal differentiation.</text>
</comment>
<keyword evidence="8" id="KW-0325">Glycoprotein</keyword>
<protein>
    <recommendedName>
        <fullName evidence="3">Opalin</fullName>
    </recommendedName>
    <alternativeName>
        <fullName evidence="10">Oligodendrocytic myelin paranodal and inner loop protein</fullName>
    </alternativeName>
    <alternativeName>
        <fullName evidence="9">Transmembrane protein 10</fullName>
    </alternativeName>
</protein>
<dbReference type="PANTHER" id="PTHR21102">
    <property type="entry name" value="OPALIN"/>
    <property type="match status" value="1"/>
</dbReference>